<accession>A0A6J4Q7M6</accession>
<feature type="non-terminal residue" evidence="1">
    <location>
        <position position="1"/>
    </location>
</feature>
<feature type="non-terminal residue" evidence="1">
    <location>
        <position position="52"/>
    </location>
</feature>
<sequence>ARVCSLRVPSSRPSECFRAVSTNGPRGSSVYCSGLRRCGCPRVLDGPASASL</sequence>
<name>A0A6J4Q7M6_9BACT</name>
<proteinExistence type="predicted"/>
<dbReference type="EMBL" id="CADCUQ010000831">
    <property type="protein sequence ID" value="CAA9432733.1"/>
    <property type="molecule type" value="Genomic_DNA"/>
</dbReference>
<evidence type="ECO:0000313" key="1">
    <source>
        <dbReference type="EMBL" id="CAA9432733.1"/>
    </source>
</evidence>
<protein>
    <submittedName>
        <fullName evidence="1">Uncharacterized protein</fullName>
    </submittedName>
</protein>
<reference evidence="1" key="1">
    <citation type="submission" date="2020-02" db="EMBL/GenBank/DDBJ databases">
        <authorList>
            <person name="Meier V. D."/>
        </authorList>
    </citation>
    <scope>NUCLEOTIDE SEQUENCE</scope>
    <source>
        <strain evidence="1">AVDCRST_MAG64</strain>
    </source>
</reference>
<gene>
    <name evidence="1" type="ORF">AVDCRST_MAG64-3616</name>
</gene>
<dbReference type="AlphaFoldDB" id="A0A6J4Q7M6"/>
<organism evidence="1">
    <name type="scientific">uncultured Phycisphaerae bacterium</name>
    <dbReference type="NCBI Taxonomy" id="904963"/>
    <lineage>
        <taxon>Bacteria</taxon>
        <taxon>Pseudomonadati</taxon>
        <taxon>Planctomycetota</taxon>
        <taxon>Phycisphaerae</taxon>
        <taxon>environmental samples</taxon>
    </lineage>
</organism>